<evidence type="ECO:0000256" key="1">
    <source>
        <dbReference type="RuleBase" id="RU366034"/>
    </source>
</evidence>
<accession>A0ABX6LCV6</accession>
<reference evidence="2" key="1">
    <citation type="submission" date="2020-09" db="EMBL/GenBank/DDBJ databases">
        <authorList>
            <person name="Kittiwongwattana C."/>
        </authorList>
    </citation>
    <scope>NUCLEOTIDE SEQUENCE</scope>
    <source>
        <strain evidence="2">1303</strain>
    </source>
</reference>
<keyword evidence="3" id="KW-1185">Reference proteome</keyword>
<dbReference type="InterPro" id="IPR008949">
    <property type="entry name" value="Isoprenoid_synthase_dom_sf"/>
</dbReference>
<evidence type="ECO:0000313" key="2">
    <source>
        <dbReference type="EMBL" id="QJB37948.1"/>
    </source>
</evidence>
<dbReference type="SFLD" id="SFLDS00005">
    <property type="entry name" value="Isoprenoid_Synthase_Type_I"/>
    <property type="match status" value="1"/>
</dbReference>
<keyword evidence="1" id="KW-0456">Lyase</keyword>
<gene>
    <name evidence="2" type="ORF">HF324_08845</name>
</gene>
<dbReference type="Pfam" id="PF19086">
    <property type="entry name" value="Terpene_syn_C_2"/>
    <property type="match status" value="1"/>
</dbReference>
<dbReference type="SUPFAM" id="SSF48576">
    <property type="entry name" value="Terpenoid synthases"/>
    <property type="match status" value="1"/>
</dbReference>
<dbReference type="Gene3D" id="1.10.600.10">
    <property type="entry name" value="Farnesyl Diphosphate Synthase"/>
    <property type="match status" value="1"/>
</dbReference>
<protein>
    <recommendedName>
        <fullName evidence="1">Terpene synthase</fullName>
        <ecNumber evidence="1">4.2.3.-</ecNumber>
    </recommendedName>
</protein>
<dbReference type="RefSeq" id="WP_168860375.1">
    <property type="nucleotide sequence ID" value="NZ_CP051204.2"/>
</dbReference>
<dbReference type="EC" id="4.2.3.-" evidence="1"/>
<dbReference type="InterPro" id="IPR034686">
    <property type="entry name" value="Terpene_cyclase-like_2"/>
</dbReference>
<dbReference type="PANTHER" id="PTHR35201">
    <property type="entry name" value="TERPENE SYNTHASE"/>
    <property type="match status" value="1"/>
</dbReference>
<comment type="cofactor">
    <cofactor evidence="1">
        <name>Mg(2+)</name>
        <dbReference type="ChEBI" id="CHEBI:18420"/>
    </cofactor>
</comment>
<sequence length="265" mass="30796">MLNGKFGNLAAHFFPLASLPQLIWMTRWNLTFFVFDDFYGPLPLGELSAKIQRAMEILQGAPLTKDDNEIFRQMFIMRKEILPHVEGNLFWMDQFNASMGLFFEGMKADTAFSYREEVRYPRLKEYLVLREKIVATYPLLDFAEIEVHAILPPPVINDPVLRRLRQLACRLVSWSNDVYSLKKELEDHEAMNLVLVIKEEFNCSTEEAIDRAVDIHERDLSAFLELSNNLPGNYGPYGAAVRRYVDAIGLLLSGHIEWYDHTLRY</sequence>
<comment type="similarity">
    <text evidence="1">Belongs to the terpene synthase family.</text>
</comment>
<dbReference type="EMBL" id="CP051204">
    <property type="protein sequence ID" value="QJB37948.1"/>
    <property type="molecule type" value="Genomic_DNA"/>
</dbReference>
<dbReference type="PANTHER" id="PTHR35201:SF4">
    <property type="entry name" value="BETA-PINACENE SYNTHASE-RELATED"/>
    <property type="match status" value="1"/>
</dbReference>
<evidence type="ECO:0000313" key="3">
    <source>
        <dbReference type="Proteomes" id="UP000503144"/>
    </source>
</evidence>
<dbReference type="SFLD" id="SFLDG01020">
    <property type="entry name" value="Terpene_Cyclase_Like_2"/>
    <property type="match status" value="1"/>
</dbReference>
<name>A0ABX6LCV6_9BACT</name>
<proteinExistence type="inferred from homology"/>
<keyword evidence="1" id="KW-0479">Metal-binding</keyword>
<dbReference type="Proteomes" id="UP000503144">
    <property type="component" value="Chromosome"/>
</dbReference>
<keyword evidence="1" id="KW-0460">Magnesium</keyword>
<organism evidence="2 3">
    <name type="scientific">Chitinophaga oryzae</name>
    <dbReference type="NCBI Taxonomy" id="2725414"/>
    <lineage>
        <taxon>Bacteria</taxon>
        <taxon>Pseudomonadati</taxon>
        <taxon>Bacteroidota</taxon>
        <taxon>Chitinophagia</taxon>
        <taxon>Chitinophagales</taxon>
        <taxon>Chitinophagaceae</taxon>
        <taxon>Chitinophaga</taxon>
    </lineage>
</organism>